<proteinExistence type="predicted"/>
<dbReference type="Pfam" id="PF05930">
    <property type="entry name" value="Phage_AlpA"/>
    <property type="match status" value="1"/>
</dbReference>
<sequence>MVDSILRLPIVTARTGLSRATIYLKIKQKRFPQQVALGGRAVGWWESEVNSWLDSLERVKEDPLRGVKK</sequence>
<evidence type="ECO:0000313" key="2">
    <source>
        <dbReference type="Proteomes" id="UP000254266"/>
    </source>
</evidence>
<dbReference type="AlphaFoldDB" id="A0A370DCQ6"/>
<dbReference type="InterPro" id="IPR010260">
    <property type="entry name" value="AlpA"/>
</dbReference>
<name>A0A370DCQ6_9GAMM</name>
<gene>
    <name evidence="1" type="ORF">DIZ80_10440</name>
</gene>
<dbReference type="Proteomes" id="UP000254266">
    <property type="component" value="Unassembled WGS sequence"/>
</dbReference>
<dbReference type="EMBL" id="QFXC01000011">
    <property type="protein sequence ID" value="RDH82689.1"/>
    <property type="molecule type" value="Genomic_DNA"/>
</dbReference>
<dbReference type="PANTHER" id="PTHR36154">
    <property type="entry name" value="DNA-BINDING TRANSCRIPTIONAL ACTIVATOR ALPA"/>
    <property type="match status" value="1"/>
</dbReference>
<comment type="caution">
    <text evidence="1">The sequence shown here is derived from an EMBL/GenBank/DDBJ whole genome shotgun (WGS) entry which is preliminary data.</text>
</comment>
<evidence type="ECO:0000313" key="1">
    <source>
        <dbReference type="EMBL" id="RDH82689.1"/>
    </source>
</evidence>
<reference evidence="1 2" key="1">
    <citation type="journal article" date="2018" name="ISME J.">
        <title>Endosymbiont genomes yield clues of tubeworm success.</title>
        <authorList>
            <person name="Li Y."/>
            <person name="Liles M.R."/>
            <person name="Halanych K.M."/>
        </authorList>
    </citation>
    <scope>NUCLEOTIDE SEQUENCE [LARGE SCALE GENOMIC DNA]</scope>
    <source>
        <strain evidence="1">A1464</strain>
    </source>
</reference>
<keyword evidence="2" id="KW-1185">Reference proteome</keyword>
<organism evidence="1 2">
    <name type="scientific">endosymbiont of Galathealinum brachiosum</name>
    <dbReference type="NCBI Taxonomy" id="2200906"/>
    <lineage>
        <taxon>Bacteria</taxon>
        <taxon>Pseudomonadati</taxon>
        <taxon>Pseudomonadota</taxon>
        <taxon>Gammaproteobacteria</taxon>
        <taxon>sulfur-oxidizing symbionts</taxon>
    </lineage>
</organism>
<dbReference type="Gene3D" id="1.10.238.160">
    <property type="match status" value="1"/>
</dbReference>
<dbReference type="PANTHER" id="PTHR36154:SF1">
    <property type="entry name" value="DNA-BINDING TRANSCRIPTIONAL ACTIVATOR ALPA"/>
    <property type="match status" value="1"/>
</dbReference>
<accession>A0A370DCQ6</accession>
<dbReference type="InterPro" id="IPR052931">
    <property type="entry name" value="Prophage_regulatory_activator"/>
</dbReference>
<protein>
    <submittedName>
        <fullName evidence="1">AlpA family transcriptional regulator</fullName>
    </submittedName>
</protein>